<evidence type="ECO:0000256" key="1">
    <source>
        <dbReference type="SAM" id="Phobius"/>
    </source>
</evidence>
<keyword evidence="1" id="KW-1133">Transmembrane helix</keyword>
<keyword evidence="1" id="KW-0812">Transmembrane</keyword>
<protein>
    <submittedName>
        <fullName evidence="2">Uncharacterized protein</fullName>
    </submittedName>
</protein>
<name>A0A918R820_9FLAO</name>
<keyword evidence="3" id="KW-1185">Reference proteome</keyword>
<gene>
    <name evidence="2" type="ORF">GCM10007028_26730</name>
</gene>
<reference evidence="2" key="1">
    <citation type="journal article" date="2014" name="Int. J. Syst. Evol. Microbiol.">
        <title>Complete genome sequence of Corynebacterium casei LMG S-19264T (=DSM 44701T), isolated from a smear-ripened cheese.</title>
        <authorList>
            <consortium name="US DOE Joint Genome Institute (JGI-PGF)"/>
            <person name="Walter F."/>
            <person name="Albersmeier A."/>
            <person name="Kalinowski J."/>
            <person name="Ruckert C."/>
        </authorList>
    </citation>
    <scope>NUCLEOTIDE SEQUENCE</scope>
    <source>
        <strain evidence="2">KCTC 12710</strain>
    </source>
</reference>
<dbReference type="EMBL" id="BMWZ01000006">
    <property type="protein sequence ID" value="GGZ87234.1"/>
    <property type="molecule type" value="Genomic_DNA"/>
</dbReference>
<feature type="transmembrane region" description="Helical" evidence="1">
    <location>
        <begin position="64"/>
        <end position="84"/>
    </location>
</feature>
<dbReference type="AlphaFoldDB" id="A0A918R820"/>
<evidence type="ECO:0000313" key="3">
    <source>
        <dbReference type="Proteomes" id="UP000636004"/>
    </source>
</evidence>
<feature type="transmembrane region" description="Helical" evidence="1">
    <location>
        <begin position="42"/>
        <end position="59"/>
    </location>
</feature>
<dbReference type="Proteomes" id="UP000636004">
    <property type="component" value="Unassembled WGS sequence"/>
</dbReference>
<proteinExistence type="predicted"/>
<accession>A0A918R820</accession>
<sequence>MKLAFGILLIIHGAMHLMGFATAIYASPIPMQALGISKPIGTVWLITFILFIVSATQLFNNKKWFYIAFIAVLMSQVLIILAWKEAKYNTIANCIIVLVSISALANNGYQ</sequence>
<organism evidence="2 3">
    <name type="scientific">Algibacter mikhailovii</name>
    <dbReference type="NCBI Taxonomy" id="425498"/>
    <lineage>
        <taxon>Bacteria</taxon>
        <taxon>Pseudomonadati</taxon>
        <taxon>Bacteroidota</taxon>
        <taxon>Flavobacteriia</taxon>
        <taxon>Flavobacteriales</taxon>
        <taxon>Flavobacteriaceae</taxon>
        <taxon>Algibacter</taxon>
    </lineage>
</organism>
<reference evidence="2" key="2">
    <citation type="submission" date="2020-09" db="EMBL/GenBank/DDBJ databases">
        <authorList>
            <person name="Sun Q."/>
            <person name="Kim S."/>
        </authorList>
    </citation>
    <scope>NUCLEOTIDE SEQUENCE</scope>
    <source>
        <strain evidence="2">KCTC 12710</strain>
    </source>
</reference>
<dbReference type="RefSeq" id="WP_189361520.1">
    <property type="nucleotide sequence ID" value="NZ_BMWZ01000006.1"/>
</dbReference>
<keyword evidence="1" id="KW-0472">Membrane</keyword>
<evidence type="ECO:0000313" key="2">
    <source>
        <dbReference type="EMBL" id="GGZ87234.1"/>
    </source>
</evidence>
<comment type="caution">
    <text evidence="2">The sequence shown here is derived from an EMBL/GenBank/DDBJ whole genome shotgun (WGS) entry which is preliminary data.</text>
</comment>
<feature type="transmembrane region" description="Helical" evidence="1">
    <location>
        <begin position="90"/>
        <end position="109"/>
    </location>
</feature>